<dbReference type="InterPro" id="IPR036640">
    <property type="entry name" value="ABC1_TM_sf"/>
</dbReference>
<dbReference type="EMBL" id="JABEOU010000004">
    <property type="protein sequence ID" value="NNG56005.1"/>
    <property type="molecule type" value="Genomic_DNA"/>
</dbReference>
<dbReference type="GO" id="GO:0140359">
    <property type="term" value="F:ABC-type transporter activity"/>
    <property type="evidence" value="ECO:0007669"/>
    <property type="project" value="InterPro"/>
</dbReference>
<reference evidence="8 9" key="1">
    <citation type="submission" date="2020-05" db="EMBL/GenBank/DDBJ databases">
        <title>Draft Genome Sequences of Sphingomonas sp. Isolated from the International Space Station.</title>
        <authorList>
            <person name="Bijlani S."/>
            <person name="Singh N.K."/>
            <person name="Mason C.E."/>
            <person name="Wang C.C."/>
            <person name="Venkateswaran K."/>
        </authorList>
    </citation>
    <scope>NUCLEOTIDE SEQUENCE [LARGE SCALE GENOMIC DNA]</scope>
    <source>
        <strain evidence="8 9">FKI-L5-BR-P1</strain>
    </source>
</reference>
<evidence type="ECO:0000256" key="4">
    <source>
        <dbReference type="ARBA" id="ARBA00023136"/>
    </source>
</evidence>
<dbReference type="InterPro" id="IPR005074">
    <property type="entry name" value="Peptidase_C39"/>
</dbReference>
<dbReference type="InterPro" id="IPR011527">
    <property type="entry name" value="ABC1_TM_dom"/>
</dbReference>
<evidence type="ECO:0000256" key="2">
    <source>
        <dbReference type="ARBA" id="ARBA00022692"/>
    </source>
</evidence>
<dbReference type="Gene3D" id="1.20.1560.10">
    <property type="entry name" value="ABC transporter type 1, transmembrane domain"/>
    <property type="match status" value="1"/>
</dbReference>
<dbReference type="Gene3D" id="3.90.70.10">
    <property type="entry name" value="Cysteine proteinases"/>
    <property type="match status" value="1"/>
</dbReference>
<feature type="transmembrane region" description="Helical" evidence="5">
    <location>
        <begin position="204"/>
        <end position="225"/>
    </location>
</feature>
<keyword evidence="3 5" id="KW-1133">Transmembrane helix</keyword>
<dbReference type="SUPFAM" id="SSF90123">
    <property type="entry name" value="ABC transporter transmembrane region"/>
    <property type="match status" value="1"/>
</dbReference>
<evidence type="ECO:0000256" key="5">
    <source>
        <dbReference type="SAM" id="Phobius"/>
    </source>
</evidence>
<evidence type="ECO:0000313" key="9">
    <source>
        <dbReference type="Proteomes" id="UP000550136"/>
    </source>
</evidence>
<protein>
    <submittedName>
        <fullName evidence="8">Uncharacterized protein</fullName>
    </submittedName>
</protein>
<feature type="transmembrane region" description="Helical" evidence="5">
    <location>
        <begin position="157"/>
        <end position="184"/>
    </location>
</feature>
<sequence>MNPFLSLSGRRRLPLIRQAETAECGLASIAMVAGFYGHEADMATLRRRFGLSMKGMTLRTMIDIAAALGFSGRPVRCEIHELGALRRPAILHWGANHFVVLARVTRSGVVIHDPEQGRMVVPTTVVSRMFTGVALELTPNAAFQRTRERAPLKLSTLFTLDGGVGTALLQTGILSLVVEALMLAGPFYLQFVIDDAIVKGDVSLLQVFALAFGLLTIFRVAATLLRGLTTQFVSNVLAFDMKGRIFNHMVRLPLDWFQKRQIGDVQSRFWAVRAIQAFVSQGALTGLMDGVLGSIVLALMFLYSRTLVAITLSSILTYALIKIARSSSASASRRIQSWQTRGSRQGF</sequence>
<name>A0A7Y2PB37_SPHPI</name>
<evidence type="ECO:0000259" key="6">
    <source>
        <dbReference type="PROSITE" id="PS50929"/>
    </source>
</evidence>
<proteinExistence type="predicted"/>
<dbReference type="GO" id="GO:0005886">
    <property type="term" value="C:plasma membrane"/>
    <property type="evidence" value="ECO:0007669"/>
    <property type="project" value="UniProtKB-SubCell"/>
</dbReference>
<dbReference type="Pfam" id="PF03412">
    <property type="entry name" value="Peptidase_C39"/>
    <property type="match status" value="1"/>
</dbReference>
<dbReference type="GO" id="GO:0005524">
    <property type="term" value="F:ATP binding"/>
    <property type="evidence" value="ECO:0007669"/>
    <property type="project" value="InterPro"/>
</dbReference>
<evidence type="ECO:0000256" key="3">
    <source>
        <dbReference type="ARBA" id="ARBA00022989"/>
    </source>
</evidence>
<feature type="domain" description="Peptidase C39" evidence="7">
    <location>
        <begin position="18"/>
        <end position="137"/>
    </location>
</feature>
<dbReference type="Proteomes" id="UP000550136">
    <property type="component" value="Unassembled WGS sequence"/>
</dbReference>
<dbReference type="PROSITE" id="PS50929">
    <property type="entry name" value="ABC_TM1F"/>
    <property type="match status" value="1"/>
</dbReference>
<dbReference type="Pfam" id="PF00664">
    <property type="entry name" value="ABC_membrane"/>
    <property type="match status" value="1"/>
</dbReference>
<comment type="subcellular location">
    <subcellularLocation>
        <location evidence="1">Cell membrane</location>
        <topology evidence="1">Multi-pass membrane protein</topology>
    </subcellularLocation>
</comment>
<keyword evidence="4 5" id="KW-0472">Membrane</keyword>
<dbReference type="GO" id="GO:0006508">
    <property type="term" value="P:proteolysis"/>
    <property type="evidence" value="ECO:0007669"/>
    <property type="project" value="InterPro"/>
</dbReference>
<gene>
    <name evidence="8" type="ORF">HKX06_01165</name>
</gene>
<feature type="domain" description="ABC transmembrane type-1" evidence="6">
    <location>
        <begin position="173"/>
        <end position="347"/>
    </location>
</feature>
<keyword evidence="2 5" id="KW-0812">Transmembrane</keyword>
<accession>A0A7Y2PB37</accession>
<evidence type="ECO:0000256" key="1">
    <source>
        <dbReference type="ARBA" id="ARBA00004651"/>
    </source>
</evidence>
<dbReference type="GO" id="GO:0008233">
    <property type="term" value="F:peptidase activity"/>
    <property type="evidence" value="ECO:0007669"/>
    <property type="project" value="InterPro"/>
</dbReference>
<comment type="caution">
    <text evidence="8">The sequence shown here is derived from an EMBL/GenBank/DDBJ whole genome shotgun (WGS) entry which is preliminary data.</text>
</comment>
<evidence type="ECO:0000313" key="8">
    <source>
        <dbReference type="EMBL" id="NNG56005.1"/>
    </source>
</evidence>
<dbReference type="PROSITE" id="PS50990">
    <property type="entry name" value="PEPTIDASE_C39"/>
    <property type="match status" value="1"/>
</dbReference>
<evidence type="ECO:0000259" key="7">
    <source>
        <dbReference type="PROSITE" id="PS50990"/>
    </source>
</evidence>
<organism evidence="8 9">
    <name type="scientific">Sphingomonas paucimobilis</name>
    <name type="common">Pseudomonas paucimobilis</name>
    <dbReference type="NCBI Taxonomy" id="13689"/>
    <lineage>
        <taxon>Bacteria</taxon>
        <taxon>Pseudomonadati</taxon>
        <taxon>Pseudomonadota</taxon>
        <taxon>Alphaproteobacteria</taxon>
        <taxon>Sphingomonadales</taxon>
        <taxon>Sphingomonadaceae</taxon>
        <taxon>Sphingomonas</taxon>
    </lineage>
</organism>
<dbReference type="AlphaFoldDB" id="A0A7Y2PB37"/>